<dbReference type="Pfam" id="PF21983">
    <property type="entry name" value="NikA-like"/>
    <property type="match status" value="1"/>
</dbReference>
<protein>
    <submittedName>
        <fullName evidence="1">Toxin-antitoxin system protein</fullName>
    </submittedName>
</protein>
<accession>A0A9D1V2R8</accession>
<evidence type="ECO:0000313" key="1">
    <source>
        <dbReference type="EMBL" id="HIX05002.1"/>
    </source>
</evidence>
<comment type="caution">
    <text evidence="1">The sequence shown here is derived from an EMBL/GenBank/DDBJ whole genome shotgun (WGS) entry which is preliminary data.</text>
</comment>
<sequence length="98" mass="11219">MRTRSVGLNVRVSPAEKQRIQTAAGQCGLTLSEYLRQRALGYEPRFHPPQAFFSCLTWMDNLTDQLARLDPPLAEQYRRCREGLLDSLLRKEDASGDH</sequence>
<organism evidence="1 2">
    <name type="scientific">Candidatus Allofournierella pullicola</name>
    <dbReference type="NCBI Taxonomy" id="2838596"/>
    <lineage>
        <taxon>Bacteria</taxon>
        <taxon>Bacillati</taxon>
        <taxon>Bacillota</taxon>
        <taxon>Clostridia</taxon>
        <taxon>Eubacteriales</taxon>
        <taxon>Oscillospiraceae</taxon>
        <taxon>Allofournierella</taxon>
    </lineage>
</organism>
<gene>
    <name evidence="1" type="ORF">H9865_02655</name>
</gene>
<reference evidence="1" key="1">
    <citation type="journal article" date="2021" name="PeerJ">
        <title>Extensive microbial diversity within the chicken gut microbiome revealed by metagenomics and culture.</title>
        <authorList>
            <person name="Gilroy R."/>
            <person name="Ravi A."/>
            <person name="Getino M."/>
            <person name="Pursley I."/>
            <person name="Horton D.L."/>
            <person name="Alikhan N.F."/>
            <person name="Baker D."/>
            <person name="Gharbi K."/>
            <person name="Hall N."/>
            <person name="Watson M."/>
            <person name="Adriaenssens E.M."/>
            <person name="Foster-Nyarko E."/>
            <person name="Jarju S."/>
            <person name="Secka A."/>
            <person name="Antonio M."/>
            <person name="Oren A."/>
            <person name="Chaudhuri R.R."/>
            <person name="La Ragione R."/>
            <person name="Hildebrand F."/>
            <person name="Pallen M.J."/>
        </authorList>
    </citation>
    <scope>NUCLEOTIDE SEQUENCE</scope>
    <source>
        <strain evidence="1">2239</strain>
    </source>
</reference>
<name>A0A9D1V2R8_9FIRM</name>
<dbReference type="InterPro" id="IPR053842">
    <property type="entry name" value="NikA-like"/>
</dbReference>
<proteinExistence type="predicted"/>
<evidence type="ECO:0000313" key="2">
    <source>
        <dbReference type="Proteomes" id="UP000824193"/>
    </source>
</evidence>
<dbReference type="EMBL" id="DXFW01000008">
    <property type="protein sequence ID" value="HIX05002.1"/>
    <property type="molecule type" value="Genomic_DNA"/>
</dbReference>
<dbReference type="Proteomes" id="UP000824193">
    <property type="component" value="Unassembled WGS sequence"/>
</dbReference>
<reference evidence="1" key="2">
    <citation type="submission" date="2021-04" db="EMBL/GenBank/DDBJ databases">
        <authorList>
            <person name="Gilroy R."/>
        </authorList>
    </citation>
    <scope>NUCLEOTIDE SEQUENCE</scope>
    <source>
        <strain evidence="1">2239</strain>
    </source>
</reference>
<dbReference type="AlphaFoldDB" id="A0A9D1V2R8"/>